<proteinExistence type="predicted"/>
<accession>A0A8T2RQF4</accession>
<name>A0A8T2RQF4_CERRI</name>
<evidence type="ECO:0000313" key="3">
    <source>
        <dbReference type="Proteomes" id="UP000825935"/>
    </source>
</evidence>
<gene>
    <name evidence="2" type="ORF">KP509_25G031400</name>
</gene>
<dbReference type="Proteomes" id="UP000825935">
    <property type="component" value="Chromosome 25"/>
</dbReference>
<dbReference type="EMBL" id="CM035430">
    <property type="protein sequence ID" value="KAH7298191.1"/>
    <property type="molecule type" value="Genomic_DNA"/>
</dbReference>
<protein>
    <submittedName>
        <fullName evidence="2">Uncharacterized protein</fullName>
    </submittedName>
</protein>
<reference evidence="2" key="1">
    <citation type="submission" date="2021-08" db="EMBL/GenBank/DDBJ databases">
        <title>WGS assembly of Ceratopteris richardii.</title>
        <authorList>
            <person name="Marchant D.B."/>
            <person name="Chen G."/>
            <person name="Jenkins J."/>
            <person name="Shu S."/>
            <person name="Leebens-Mack J."/>
            <person name="Grimwood J."/>
            <person name="Schmutz J."/>
            <person name="Soltis P."/>
            <person name="Soltis D."/>
            <person name="Chen Z.-H."/>
        </authorList>
    </citation>
    <scope>NUCLEOTIDE SEQUENCE</scope>
    <source>
        <strain evidence="2">Whitten #5841</strain>
        <tissue evidence="2">Leaf</tissue>
    </source>
</reference>
<feature type="region of interest" description="Disordered" evidence="1">
    <location>
        <begin position="104"/>
        <end position="132"/>
    </location>
</feature>
<keyword evidence="3" id="KW-1185">Reference proteome</keyword>
<dbReference type="AlphaFoldDB" id="A0A8T2RQF4"/>
<evidence type="ECO:0000313" key="2">
    <source>
        <dbReference type="EMBL" id="KAH7298191.1"/>
    </source>
</evidence>
<evidence type="ECO:0000256" key="1">
    <source>
        <dbReference type="SAM" id="MobiDB-lite"/>
    </source>
</evidence>
<comment type="caution">
    <text evidence="2">The sequence shown here is derived from an EMBL/GenBank/DDBJ whole genome shotgun (WGS) entry which is preliminary data.</text>
</comment>
<organism evidence="2 3">
    <name type="scientific">Ceratopteris richardii</name>
    <name type="common">Triangle waterfern</name>
    <dbReference type="NCBI Taxonomy" id="49495"/>
    <lineage>
        <taxon>Eukaryota</taxon>
        <taxon>Viridiplantae</taxon>
        <taxon>Streptophyta</taxon>
        <taxon>Embryophyta</taxon>
        <taxon>Tracheophyta</taxon>
        <taxon>Polypodiopsida</taxon>
        <taxon>Polypodiidae</taxon>
        <taxon>Polypodiales</taxon>
        <taxon>Pteridineae</taxon>
        <taxon>Pteridaceae</taxon>
        <taxon>Parkerioideae</taxon>
        <taxon>Ceratopteris</taxon>
    </lineage>
</organism>
<sequence length="185" mass="20580">MFRRSTAVRLRTPPVTDSWYCQPSCDDAGAVVCLDSVLASKKGSIYTKNLRGVQWPVLSIYPEIYDTENIGFLRGSVYLSVLHPIPEECDSFTSAESSSISSPAMLSPAYSSDIESPNSEKKSAQRSKIRSNACQRSKLRNNASRRQRRWSITALSRSYVRLMARFGETRALEYLGAPANGPAFL</sequence>